<dbReference type="InterPro" id="IPR044855">
    <property type="entry name" value="CoA-Trfase_III_dom3_sf"/>
</dbReference>
<dbReference type="AlphaFoldDB" id="A0A841HHY3"/>
<dbReference type="InterPro" id="IPR003673">
    <property type="entry name" value="CoA-Trfase_fam_III"/>
</dbReference>
<accession>A0A841HHY3</accession>
<keyword evidence="1 2" id="KW-0808">Transferase</keyword>
<dbReference type="InterPro" id="IPR023606">
    <property type="entry name" value="CoA-Trfase_III_dom_1_sf"/>
</dbReference>
<dbReference type="InterPro" id="IPR050483">
    <property type="entry name" value="CoA-transferase_III_domain"/>
</dbReference>
<sequence>MSRVLAGPWAGQIFADLGADVIKIERPGSGDDTRGWGPPYLKDSAGADTHEAAYFLAANRGKKSVALDISRPEGQALLRQLAAQSDVLLENYKAGDLARYGLSYEDLKAINPGLIYCSITGFGQTGPMRQVAGYDFIIQGIGGLMSITGERDDLPGGGPQKVGVAVADITTGLYSTIAVLAALAHREQTGEGQYIDMALLDVQVSTIANMNMNYLIAGKVPRRQGNAHANIVPYQVFKAADGELVLAVGNDSQFAKFCEVAGCAFAQDDRFRKNADRVRNREVLVPLLEKVLLQRTVNEWVSLLEPLGVPVGPINNLAQVFDHPQVRSRNMRIDLPHPLSGSVPQVASPIKMSVTPPRYHSAPPTLGQHTQSVLRERLDVSDEEMASLRAKGVIQ</sequence>
<evidence type="ECO:0000256" key="1">
    <source>
        <dbReference type="ARBA" id="ARBA00022679"/>
    </source>
</evidence>
<dbReference type="Gene3D" id="3.30.1540.10">
    <property type="entry name" value="formyl-coa transferase, domain 3"/>
    <property type="match status" value="1"/>
</dbReference>
<dbReference type="EMBL" id="JACHHZ010000002">
    <property type="protein sequence ID" value="MBB6092597.1"/>
    <property type="molecule type" value="Genomic_DNA"/>
</dbReference>
<dbReference type="SUPFAM" id="SSF89796">
    <property type="entry name" value="CoA-transferase family III (CaiB/BaiF)"/>
    <property type="match status" value="1"/>
</dbReference>
<organism evidence="2 3">
    <name type="scientific">Povalibacter uvarum</name>
    <dbReference type="NCBI Taxonomy" id="732238"/>
    <lineage>
        <taxon>Bacteria</taxon>
        <taxon>Pseudomonadati</taxon>
        <taxon>Pseudomonadota</taxon>
        <taxon>Gammaproteobacteria</taxon>
        <taxon>Steroidobacterales</taxon>
        <taxon>Steroidobacteraceae</taxon>
        <taxon>Povalibacter</taxon>
    </lineage>
</organism>
<dbReference type="Gene3D" id="3.40.50.10540">
    <property type="entry name" value="Crotonobetainyl-coa:carnitine coa-transferase, domain 1"/>
    <property type="match status" value="1"/>
</dbReference>
<dbReference type="GO" id="GO:0008410">
    <property type="term" value="F:CoA-transferase activity"/>
    <property type="evidence" value="ECO:0007669"/>
    <property type="project" value="TreeGrafter"/>
</dbReference>
<protein>
    <submittedName>
        <fullName evidence="2">Crotonobetainyl-CoA:carnitine CoA-transferase CaiB-like acyl-CoA transferase</fullName>
    </submittedName>
</protein>
<keyword evidence="3" id="KW-1185">Reference proteome</keyword>
<reference evidence="2 3" key="1">
    <citation type="submission" date="2020-08" db="EMBL/GenBank/DDBJ databases">
        <title>Genomic Encyclopedia of Type Strains, Phase IV (KMG-IV): sequencing the most valuable type-strain genomes for metagenomic binning, comparative biology and taxonomic classification.</title>
        <authorList>
            <person name="Goeker M."/>
        </authorList>
    </citation>
    <scope>NUCLEOTIDE SEQUENCE [LARGE SCALE GENOMIC DNA]</scope>
    <source>
        <strain evidence="2 3">DSM 26723</strain>
    </source>
</reference>
<dbReference type="Proteomes" id="UP000588068">
    <property type="component" value="Unassembled WGS sequence"/>
</dbReference>
<evidence type="ECO:0000313" key="3">
    <source>
        <dbReference type="Proteomes" id="UP000588068"/>
    </source>
</evidence>
<evidence type="ECO:0000313" key="2">
    <source>
        <dbReference type="EMBL" id="MBB6092597.1"/>
    </source>
</evidence>
<dbReference type="PANTHER" id="PTHR48207">
    <property type="entry name" value="SUCCINATE--HYDROXYMETHYLGLUTARATE COA-TRANSFERASE"/>
    <property type="match status" value="1"/>
</dbReference>
<comment type="caution">
    <text evidence="2">The sequence shown here is derived from an EMBL/GenBank/DDBJ whole genome shotgun (WGS) entry which is preliminary data.</text>
</comment>
<gene>
    <name evidence="2" type="ORF">HNQ60_001475</name>
</gene>
<proteinExistence type="predicted"/>
<dbReference type="Pfam" id="PF02515">
    <property type="entry name" value="CoA_transf_3"/>
    <property type="match status" value="1"/>
</dbReference>
<dbReference type="PANTHER" id="PTHR48207:SF3">
    <property type="entry name" value="SUCCINATE--HYDROXYMETHYLGLUTARATE COA-TRANSFERASE"/>
    <property type="match status" value="1"/>
</dbReference>
<name>A0A841HHY3_9GAMM</name>